<keyword evidence="3" id="KW-1185">Reference proteome</keyword>
<accession>A0A1I0RIY2</accession>
<dbReference type="SUPFAM" id="SSF53448">
    <property type="entry name" value="Nucleotide-diphospho-sugar transferases"/>
    <property type="match status" value="1"/>
</dbReference>
<name>A0A1I0RIY2_9FLAO</name>
<dbReference type="CDD" id="cd04186">
    <property type="entry name" value="GT_2_like_c"/>
    <property type="match status" value="1"/>
</dbReference>
<dbReference type="GO" id="GO:0016740">
    <property type="term" value="F:transferase activity"/>
    <property type="evidence" value="ECO:0007669"/>
    <property type="project" value="UniProtKB-KW"/>
</dbReference>
<dbReference type="InterPro" id="IPR001173">
    <property type="entry name" value="Glyco_trans_2-like"/>
</dbReference>
<protein>
    <submittedName>
        <fullName evidence="2">Glycosyltransferase, GT2 family</fullName>
    </submittedName>
</protein>
<organism evidence="2 3">
    <name type="scientific">Chryseobacterium wanjuense</name>
    <dbReference type="NCBI Taxonomy" id="356305"/>
    <lineage>
        <taxon>Bacteria</taxon>
        <taxon>Pseudomonadati</taxon>
        <taxon>Bacteroidota</taxon>
        <taxon>Flavobacteriia</taxon>
        <taxon>Flavobacteriales</taxon>
        <taxon>Weeksellaceae</taxon>
        <taxon>Chryseobacterium group</taxon>
        <taxon>Chryseobacterium</taxon>
    </lineage>
</organism>
<dbReference type="Gene3D" id="3.90.550.10">
    <property type="entry name" value="Spore Coat Polysaccharide Biosynthesis Protein SpsA, Chain A"/>
    <property type="match status" value="1"/>
</dbReference>
<dbReference type="OrthoDB" id="9771846at2"/>
<dbReference type="EMBL" id="FOIU01000002">
    <property type="protein sequence ID" value="SEW40831.1"/>
    <property type="molecule type" value="Genomic_DNA"/>
</dbReference>
<dbReference type="AlphaFoldDB" id="A0A1I0RIY2"/>
<evidence type="ECO:0000259" key="1">
    <source>
        <dbReference type="Pfam" id="PF00535"/>
    </source>
</evidence>
<proteinExistence type="predicted"/>
<evidence type="ECO:0000313" key="2">
    <source>
        <dbReference type="EMBL" id="SEW40831.1"/>
    </source>
</evidence>
<reference evidence="3" key="1">
    <citation type="submission" date="2016-10" db="EMBL/GenBank/DDBJ databases">
        <authorList>
            <person name="Varghese N."/>
            <person name="Submissions S."/>
        </authorList>
    </citation>
    <scope>NUCLEOTIDE SEQUENCE [LARGE SCALE GENOMIC DNA]</scope>
    <source>
        <strain evidence="3">DSM 17724</strain>
    </source>
</reference>
<sequence>MPKIYFIIVTYNAMKWAERCFTSLRQSSVPLHSIVIDNGSTDGTQEYIKTHFPEVDFIQSDSNLGFGKANNIGIEKAYKEGADFFYLMNQDAWLYEDSLEKLLEAFNAYPNKDEIGIISPMHIDGSEKKLDIFLDKYISYNCDKTRLISDLYFQTLKPFYELDFINAAHWLLPRNTIETVGGFNPFFFHYGEDNEYVNRVHFHKKKVLLAPKSKVVHDGKQSLQKVDYNKYADLRIETNIMNPNLPNAFQLEKKALLQSMIKNFILLNIKKSKKLFSKYQDISKKSDIFQDIINKVRKKDTTFLKT</sequence>
<dbReference type="Proteomes" id="UP000199469">
    <property type="component" value="Unassembled WGS sequence"/>
</dbReference>
<gene>
    <name evidence="2" type="ORF">SAMN05421841_2743</name>
</gene>
<keyword evidence="2" id="KW-0808">Transferase</keyword>
<dbReference type="STRING" id="356305.SAMN05421841_2743"/>
<evidence type="ECO:0000313" key="3">
    <source>
        <dbReference type="Proteomes" id="UP000199469"/>
    </source>
</evidence>
<dbReference type="InterPro" id="IPR029044">
    <property type="entry name" value="Nucleotide-diphossugar_trans"/>
</dbReference>
<dbReference type="PANTHER" id="PTHR43179">
    <property type="entry name" value="RHAMNOSYLTRANSFERASE WBBL"/>
    <property type="match status" value="1"/>
</dbReference>
<feature type="domain" description="Glycosyltransferase 2-like" evidence="1">
    <location>
        <begin position="6"/>
        <end position="119"/>
    </location>
</feature>
<dbReference type="Pfam" id="PF00535">
    <property type="entry name" value="Glycos_transf_2"/>
    <property type="match status" value="1"/>
</dbReference>
<dbReference type="RefSeq" id="WP_089793470.1">
    <property type="nucleotide sequence ID" value="NZ_FOIU01000002.1"/>
</dbReference>
<dbReference type="PANTHER" id="PTHR43179:SF7">
    <property type="entry name" value="RHAMNOSYLTRANSFERASE WBBL"/>
    <property type="match status" value="1"/>
</dbReference>